<dbReference type="NCBIfam" id="NF002537">
    <property type="entry name" value="PRK02090.1"/>
    <property type="match status" value="1"/>
</dbReference>
<organism evidence="6 7">
    <name type="scientific">Nitratireductor aestuarii</name>
    <dbReference type="NCBI Taxonomy" id="1735103"/>
    <lineage>
        <taxon>Bacteria</taxon>
        <taxon>Pseudomonadati</taxon>
        <taxon>Pseudomonadota</taxon>
        <taxon>Alphaproteobacteria</taxon>
        <taxon>Hyphomicrobiales</taxon>
        <taxon>Phyllobacteriaceae</taxon>
        <taxon>Nitratireductor</taxon>
    </lineage>
</organism>
<dbReference type="GO" id="GO:0043866">
    <property type="term" value="F:adenylyl-sulfate reductase (thioredoxin) activity"/>
    <property type="evidence" value="ECO:0007669"/>
    <property type="project" value="UniProtKB-EC"/>
</dbReference>
<keyword evidence="4" id="KW-0479">Metal-binding</keyword>
<keyword evidence="7" id="KW-1185">Reference proteome</keyword>
<reference evidence="6" key="1">
    <citation type="journal article" date="2014" name="Int. J. Syst. Evol. Microbiol.">
        <title>Complete genome sequence of Corynebacterium casei LMG S-19264T (=DSM 44701T), isolated from a smear-ripened cheese.</title>
        <authorList>
            <consortium name="US DOE Joint Genome Institute (JGI-PGF)"/>
            <person name="Walter F."/>
            <person name="Albersmeier A."/>
            <person name="Kalinowski J."/>
            <person name="Ruckert C."/>
        </authorList>
    </citation>
    <scope>NUCLEOTIDE SEQUENCE</scope>
    <source>
        <strain evidence="6">CGMCC 1.15320</strain>
    </source>
</reference>
<dbReference type="GO" id="GO:0005737">
    <property type="term" value="C:cytoplasm"/>
    <property type="evidence" value="ECO:0007669"/>
    <property type="project" value="UniProtKB-SubCell"/>
</dbReference>
<feature type="binding site" evidence="4">
    <location>
        <position position="125"/>
    </location>
    <ligand>
        <name>[4Fe-4S] cluster</name>
        <dbReference type="ChEBI" id="CHEBI:49883"/>
    </ligand>
</feature>
<evidence type="ECO:0000256" key="1">
    <source>
        <dbReference type="ARBA" id="ARBA00009732"/>
    </source>
</evidence>
<comment type="function">
    <text evidence="4">Catalyzes the formation of sulfite from adenosine 5'-phosphosulfate (APS) using thioredoxin as an electron donor.</text>
</comment>
<dbReference type="Pfam" id="PF01507">
    <property type="entry name" value="PAPS_reduct"/>
    <property type="match status" value="1"/>
</dbReference>
<keyword evidence="4" id="KW-0411">Iron-sulfur</keyword>
<dbReference type="HAMAP" id="MF_00063">
    <property type="entry name" value="CysH"/>
    <property type="match status" value="1"/>
</dbReference>
<feature type="binding site" evidence="4">
    <location>
        <position position="124"/>
    </location>
    <ligand>
        <name>[4Fe-4S] cluster</name>
        <dbReference type="ChEBI" id="CHEBI:49883"/>
    </ligand>
</feature>
<comment type="caution">
    <text evidence="6">The sequence shown here is derived from an EMBL/GenBank/DDBJ whole genome shotgun (WGS) entry which is preliminary data.</text>
</comment>
<comment type="pathway">
    <text evidence="3 4">Sulfur metabolism; hydrogen sulfide biosynthesis; sulfite from sulfate.</text>
</comment>
<protein>
    <recommendedName>
        <fullName evidence="4">Adenosine 5'-phosphosulfate reductase</fullName>
        <shortName evidence="4">APS reductase</shortName>
        <ecNumber evidence="4">1.8.4.10</ecNumber>
    </recommendedName>
    <alternativeName>
        <fullName evidence="4">5'-adenylylsulfate reductase</fullName>
    </alternativeName>
    <alternativeName>
        <fullName evidence="4">Thioredoxin-dependent 5'-adenylylsulfate reductase</fullName>
    </alternativeName>
</protein>
<dbReference type="GO" id="GO:0046872">
    <property type="term" value="F:metal ion binding"/>
    <property type="evidence" value="ECO:0007669"/>
    <property type="project" value="UniProtKB-KW"/>
</dbReference>
<dbReference type="SUPFAM" id="SSF52402">
    <property type="entry name" value="Adenine nucleotide alpha hydrolases-like"/>
    <property type="match status" value="1"/>
</dbReference>
<dbReference type="AlphaFoldDB" id="A0A916W0F8"/>
<dbReference type="GO" id="GO:0004604">
    <property type="term" value="F:phosphoadenylyl-sulfate reductase (thioredoxin) activity"/>
    <property type="evidence" value="ECO:0007669"/>
    <property type="project" value="UniProtKB-UniRule"/>
</dbReference>
<gene>
    <name evidence="4 6" type="primary">cysH</name>
    <name evidence="6" type="ORF">GCM10011385_09130</name>
</gene>
<dbReference type="GO" id="GO:0019379">
    <property type="term" value="P:sulfate assimilation, phosphoadenylyl sulfate reduction by phosphoadenylyl-sulfate reductase (thioredoxin)"/>
    <property type="evidence" value="ECO:0007669"/>
    <property type="project" value="UniProtKB-UniRule"/>
</dbReference>
<evidence type="ECO:0000256" key="3">
    <source>
        <dbReference type="ARBA" id="ARBA00024327"/>
    </source>
</evidence>
<dbReference type="RefSeq" id="WP_188719766.1">
    <property type="nucleotide sequence ID" value="NZ_BMIF01000002.1"/>
</dbReference>
<keyword evidence="4" id="KW-0408">Iron</keyword>
<feature type="binding site" evidence="4">
    <location>
        <position position="205"/>
    </location>
    <ligand>
        <name>[4Fe-4S] cluster</name>
        <dbReference type="ChEBI" id="CHEBI:49883"/>
    </ligand>
</feature>
<evidence type="ECO:0000259" key="5">
    <source>
        <dbReference type="Pfam" id="PF01507"/>
    </source>
</evidence>
<comment type="similarity">
    <text evidence="1 4">Belongs to the PAPS reductase family. CysH subfamily.</text>
</comment>
<dbReference type="InterPro" id="IPR014729">
    <property type="entry name" value="Rossmann-like_a/b/a_fold"/>
</dbReference>
<proteinExistence type="inferred from homology"/>
<comment type="cofactor">
    <cofactor evidence="4">
        <name>[4Fe-4S] cluster</name>
        <dbReference type="ChEBI" id="CHEBI:49883"/>
    </cofactor>
    <text evidence="4">Binds 1 [4Fe-4S] cluster per subunit.</text>
</comment>
<dbReference type="EC" id="1.8.4.10" evidence="4"/>
<dbReference type="Proteomes" id="UP000636264">
    <property type="component" value="Unassembled WGS sequence"/>
</dbReference>
<evidence type="ECO:0000256" key="4">
    <source>
        <dbReference type="HAMAP-Rule" id="MF_00063"/>
    </source>
</evidence>
<feature type="active site" description="Nucleophile; cysteine thiosulfonate intermediate" evidence="4">
    <location>
        <position position="231"/>
    </location>
</feature>
<dbReference type="EMBL" id="BMIF01000002">
    <property type="protein sequence ID" value="GGA57787.1"/>
    <property type="molecule type" value="Genomic_DNA"/>
</dbReference>
<reference evidence="6" key="2">
    <citation type="submission" date="2020-09" db="EMBL/GenBank/DDBJ databases">
        <authorList>
            <person name="Sun Q."/>
            <person name="Zhou Y."/>
        </authorList>
    </citation>
    <scope>NUCLEOTIDE SEQUENCE</scope>
    <source>
        <strain evidence="6">CGMCC 1.15320</strain>
    </source>
</reference>
<feature type="binding site" evidence="4">
    <location>
        <position position="208"/>
    </location>
    <ligand>
        <name>[4Fe-4S] cluster</name>
        <dbReference type="ChEBI" id="CHEBI:49883"/>
    </ligand>
</feature>
<dbReference type="InterPro" id="IPR002500">
    <property type="entry name" value="PAPS_reduct_dom"/>
</dbReference>
<feature type="domain" description="Phosphoadenosine phosphosulphate reductase" evidence="5">
    <location>
        <begin position="44"/>
        <end position="211"/>
    </location>
</feature>
<evidence type="ECO:0000313" key="6">
    <source>
        <dbReference type="EMBL" id="GGA57787.1"/>
    </source>
</evidence>
<evidence type="ECO:0000313" key="7">
    <source>
        <dbReference type="Proteomes" id="UP000636264"/>
    </source>
</evidence>
<dbReference type="InterPro" id="IPR004511">
    <property type="entry name" value="PAPS/APS_Rdtase"/>
</dbReference>
<comment type="subcellular location">
    <subcellularLocation>
        <location evidence="4">Cytoplasm</location>
    </subcellularLocation>
</comment>
<sequence>MGAMPRLRDTAQLASELDARYADSDAQTIIQVAIDLFRENGGIAAISSFGADSAVLLHLIANIDATLPILFLDTGQHFGETFEYRDQLSADLGLTNIVNIEPLATLTAESDPDKVLHKTDPDLCCSIRKVEPMARAVEPYAAWFTGRKRHQAQTRAAMPVFEAVSGRIRINPLATWTTSDQADYMRRHNLRENPLVAFGYYSIGCFPCTQPVKPGEDSRSGRWAGAAKTECGIHLTGLENALPPTRATVNS</sequence>
<keyword evidence="2 4" id="KW-0560">Oxidoreductase</keyword>
<dbReference type="PANTHER" id="PTHR46509:SF1">
    <property type="entry name" value="PHOSPHOADENOSINE PHOSPHOSULFATE REDUCTASE"/>
    <property type="match status" value="1"/>
</dbReference>
<dbReference type="NCBIfam" id="TIGR00434">
    <property type="entry name" value="cysH"/>
    <property type="match status" value="1"/>
</dbReference>
<name>A0A916W0F8_9HYPH</name>
<dbReference type="PANTHER" id="PTHR46509">
    <property type="entry name" value="PHOSPHOADENOSINE PHOSPHOSULFATE REDUCTASE"/>
    <property type="match status" value="1"/>
</dbReference>
<comment type="catalytic activity">
    <reaction evidence="4">
        <text>[thioredoxin]-disulfide + sulfite + AMP + 2 H(+) = adenosine 5'-phosphosulfate + [thioredoxin]-dithiol</text>
        <dbReference type="Rhea" id="RHEA:21976"/>
        <dbReference type="Rhea" id="RHEA-COMP:10698"/>
        <dbReference type="Rhea" id="RHEA-COMP:10700"/>
        <dbReference type="ChEBI" id="CHEBI:15378"/>
        <dbReference type="ChEBI" id="CHEBI:17359"/>
        <dbReference type="ChEBI" id="CHEBI:29950"/>
        <dbReference type="ChEBI" id="CHEBI:50058"/>
        <dbReference type="ChEBI" id="CHEBI:58243"/>
        <dbReference type="ChEBI" id="CHEBI:456215"/>
        <dbReference type="EC" id="1.8.4.10"/>
    </reaction>
</comment>
<dbReference type="GO" id="GO:0051539">
    <property type="term" value="F:4 iron, 4 sulfur cluster binding"/>
    <property type="evidence" value="ECO:0007669"/>
    <property type="project" value="UniProtKB-UniRule"/>
</dbReference>
<keyword evidence="4" id="KW-0963">Cytoplasm</keyword>
<evidence type="ECO:0000256" key="2">
    <source>
        <dbReference type="ARBA" id="ARBA00023002"/>
    </source>
</evidence>
<accession>A0A916W0F8</accession>
<dbReference type="PIRSF" id="PIRSF000857">
    <property type="entry name" value="PAPS_reductase"/>
    <property type="match status" value="1"/>
</dbReference>
<dbReference type="Gene3D" id="3.40.50.620">
    <property type="entry name" value="HUPs"/>
    <property type="match status" value="1"/>
</dbReference>
<dbReference type="GO" id="GO:0070814">
    <property type="term" value="P:hydrogen sulfide biosynthetic process"/>
    <property type="evidence" value="ECO:0007669"/>
    <property type="project" value="UniProtKB-UniRule"/>
</dbReference>